<sequence>MHQQPADEPRRVPRLRRRQPRWRRWRRPTPSSRCSSSARRSSSRTSATSPPPRSSSSSTNNTTTTNHNSSKIPSCREASRRTPISSGPSLARRPASTAAGRVPAWWCRVGRASAAPADDGRCLEWWQRRRGVGVNGSPRPALNVDGKDRNSSGGVGQVNQTNNKSDGTSHVASENGVRNNATDQKSRFNPGRDGKDGRQFGPSGGRGRGDSRGGGQFNPSGGRGRGDSRGGGQFSPSGGRGRGDGRDGRFSPSGGRGRGRNFNQGRGRGRNDWREGKSNFTSSDSPISGDCHIDSPASEGVRKRPPIIYDKKEVKQWVQARKKNYPTSANINKKLCQSQLDEQKKDEEAQMRRRELKEVIAKQKELGLELPELPPGYLSDTEGQPRGRQGNEKESNWKTRQGGGRFGNRGRGRGRGRGRDNKRQRSDDREDFQSKRPRERNNNSRRHDGGAMAKSREPTLLQKLLNSDIKRDRHRLLHTFKFMALNNFFKDWPAKPLEFPIVKVDQIELESDIDEEDSDDDLPDAETAKDCSLGLKENGDQPESSSSGEEDGSEDDDEADDKGADTEITGKVSGEDSDAEQCCASEEGFSDFSA</sequence>
<feature type="compositionally biased region" description="Acidic residues" evidence="1">
    <location>
        <begin position="513"/>
        <end position="524"/>
    </location>
</feature>
<dbReference type="GO" id="GO:0003723">
    <property type="term" value="F:RNA binding"/>
    <property type="evidence" value="ECO:0007669"/>
    <property type="project" value="InterPro"/>
</dbReference>
<feature type="compositionally biased region" description="Basic residues" evidence="1">
    <location>
        <begin position="12"/>
        <end position="27"/>
    </location>
</feature>
<feature type="domain" description="FMR1-interacting protein 1 conserved" evidence="2">
    <location>
        <begin position="307"/>
        <end position="343"/>
    </location>
</feature>
<dbReference type="Proteomes" id="UP000815260">
    <property type="component" value="Chromosome 3A"/>
</dbReference>
<reference evidence="3" key="2">
    <citation type="submission" date="2020-03" db="EMBL/GenBank/DDBJ databases">
        <title>The second near-complete assembly of the hexaploid bread wheat (Triticum aestivum) genome.</title>
        <authorList>
            <person name="Zimin A.V."/>
            <person name="Puiu D."/>
            <person name="Shumante A."/>
            <person name="Alonge M."/>
            <person name="Salzberg S.L."/>
        </authorList>
    </citation>
    <scope>NUCLEOTIDE SEQUENCE</scope>
    <source>
        <tissue evidence="3">Leaf</tissue>
    </source>
</reference>
<dbReference type="InterPro" id="IPR019496">
    <property type="entry name" value="NUFIP1_cons_dom"/>
</dbReference>
<evidence type="ECO:0000256" key="1">
    <source>
        <dbReference type="SAM" id="MobiDB-lite"/>
    </source>
</evidence>
<evidence type="ECO:0000259" key="2">
    <source>
        <dbReference type="Pfam" id="PF10453"/>
    </source>
</evidence>
<feature type="compositionally biased region" description="Acidic residues" evidence="1">
    <location>
        <begin position="548"/>
        <end position="560"/>
    </location>
</feature>
<accession>A0A9R1F968</accession>
<dbReference type="OrthoDB" id="273070at2759"/>
<dbReference type="Pfam" id="PF10453">
    <property type="entry name" value="NUFIP1"/>
    <property type="match status" value="1"/>
</dbReference>
<feature type="region of interest" description="Disordered" evidence="1">
    <location>
        <begin position="513"/>
        <end position="594"/>
    </location>
</feature>
<name>A0A9R1F968_WHEAT</name>
<feature type="region of interest" description="Disordered" evidence="1">
    <location>
        <begin position="1"/>
        <end position="102"/>
    </location>
</feature>
<gene>
    <name evidence="3" type="ORF">CFC21_036674</name>
</gene>
<dbReference type="InterPro" id="IPR039136">
    <property type="entry name" value="NUFIP1-like"/>
</dbReference>
<feature type="compositionally biased region" description="Basic and acidic residues" evidence="1">
    <location>
        <begin position="417"/>
        <end position="457"/>
    </location>
</feature>
<organism evidence="3">
    <name type="scientific">Triticum aestivum</name>
    <name type="common">Wheat</name>
    <dbReference type="NCBI Taxonomy" id="4565"/>
    <lineage>
        <taxon>Eukaryota</taxon>
        <taxon>Viridiplantae</taxon>
        <taxon>Streptophyta</taxon>
        <taxon>Embryophyta</taxon>
        <taxon>Tracheophyta</taxon>
        <taxon>Spermatophyta</taxon>
        <taxon>Magnoliopsida</taxon>
        <taxon>Liliopsida</taxon>
        <taxon>Poales</taxon>
        <taxon>Poaceae</taxon>
        <taxon>BOP clade</taxon>
        <taxon>Pooideae</taxon>
        <taxon>Triticodae</taxon>
        <taxon>Triticeae</taxon>
        <taxon>Triticinae</taxon>
        <taxon>Triticum</taxon>
    </lineage>
</organism>
<feature type="region of interest" description="Disordered" evidence="1">
    <location>
        <begin position="132"/>
        <end position="307"/>
    </location>
</feature>
<feature type="compositionally biased region" description="Basic and acidic residues" evidence="1">
    <location>
        <begin position="383"/>
        <end position="397"/>
    </location>
</feature>
<feature type="compositionally biased region" description="Gly residues" evidence="1">
    <location>
        <begin position="202"/>
        <end position="216"/>
    </location>
</feature>
<feature type="compositionally biased region" description="Basic and acidic residues" evidence="1">
    <location>
        <begin position="341"/>
        <end position="367"/>
    </location>
</feature>
<comment type="caution">
    <text evidence="3">The sequence shown here is derived from an EMBL/GenBank/DDBJ whole genome shotgun (WGS) entry which is preliminary data.</text>
</comment>
<evidence type="ECO:0000313" key="3">
    <source>
        <dbReference type="EMBL" id="KAF7024308.1"/>
    </source>
</evidence>
<dbReference type="AlphaFoldDB" id="A0A9R1F968"/>
<proteinExistence type="predicted"/>
<feature type="compositionally biased region" description="Polar residues" evidence="1">
    <location>
        <begin position="157"/>
        <end position="183"/>
    </location>
</feature>
<dbReference type="PANTHER" id="PTHR13309">
    <property type="entry name" value="NUCLEAR FRAGILE X MENTAL RETARDATION PROTEIN INTERACTING PROTEIN 1"/>
    <property type="match status" value="1"/>
</dbReference>
<protein>
    <recommendedName>
        <fullName evidence="2">FMR1-interacting protein 1 conserved domain-containing protein</fullName>
    </recommendedName>
</protein>
<feature type="region of interest" description="Disordered" evidence="1">
    <location>
        <begin position="329"/>
        <end position="459"/>
    </location>
</feature>
<feature type="compositionally biased region" description="Basic and acidic residues" evidence="1">
    <location>
        <begin position="184"/>
        <end position="198"/>
    </location>
</feature>
<dbReference type="EMBL" id="CM022217">
    <property type="protein sequence ID" value="KAF7024308.1"/>
    <property type="molecule type" value="Genomic_DNA"/>
</dbReference>
<feature type="compositionally biased region" description="Low complexity" evidence="1">
    <location>
        <begin position="28"/>
        <end position="70"/>
    </location>
</feature>
<dbReference type="PANTHER" id="PTHR13309:SF0">
    <property type="entry name" value="FMR1-INTERACTING PROTEIN NUFIP1"/>
    <property type="match status" value="1"/>
</dbReference>
<reference evidence="3" key="1">
    <citation type="journal article" date="2017" name="Gigascience">
        <title>The first near-complete assembly of the hexaploid bread wheat genome, Triticum aestivum.</title>
        <authorList>
            <person name="Zimin A.V."/>
            <person name="Puiu D."/>
            <person name="Hall R."/>
            <person name="Kingan S."/>
            <person name="Clavijo B.J."/>
            <person name="Salzberg S.L."/>
        </authorList>
    </citation>
    <scope>NUCLEOTIDE SEQUENCE</scope>
    <source>
        <tissue evidence="3">Leaf</tissue>
    </source>
</reference>
<feature type="compositionally biased region" description="Polar residues" evidence="1">
    <location>
        <begin position="329"/>
        <end position="340"/>
    </location>
</feature>
<feature type="compositionally biased region" description="Basic and acidic residues" evidence="1">
    <location>
        <begin position="1"/>
        <end position="11"/>
    </location>
</feature>